<feature type="region of interest" description="Disordered" evidence="3">
    <location>
        <begin position="574"/>
        <end position="623"/>
    </location>
</feature>
<dbReference type="InterPro" id="IPR013320">
    <property type="entry name" value="ConA-like_dom_sf"/>
</dbReference>
<dbReference type="EMBL" id="JABFUD020000022">
    <property type="protein sequence ID" value="KAI5062005.1"/>
    <property type="molecule type" value="Genomic_DNA"/>
</dbReference>
<evidence type="ECO:0000256" key="4">
    <source>
        <dbReference type="SAM" id="Phobius"/>
    </source>
</evidence>
<feature type="region of interest" description="Disordered" evidence="3">
    <location>
        <begin position="416"/>
        <end position="439"/>
    </location>
</feature>
<accession>A0A9D4Z5L8</accession>
<feature type="domain" description="Legume lectin" evidence="5">
    <location>
        <begin position="37"/>
        <end position="263"/>
    </location>
</feature>
<evidence type="ECO:0000313" key="6">
    <source>
        <dbReference type="EMBL" id="KAI5062005.1"/>
    </source>
</evidence>
<dbReference type="GO" id="GO:0030246">
    <property type="term" value="F:carbohydrate binding"/>
    <property type="evidence" value="ECO:0007669"/>
    <property type="project" value="UniProtKB-KW"/>
</dbReference>
<dbReference type="AlphaFoldDB" id="A0A9D4Z5L8"/>
<evidence type="ECO:0000256" key="2">
    <source>
        <dbReference type="ARBA" id="ARBA00022734"/>
    </source>
</evidence>
<dbReference type="SUPFAM" id="SSF49899">
    <property type="entry name" value="Concanavalin A-like lectins/glucanases"/>
    <property type="match status" value="1"/>
</dbReference>
<dbReference type="Proteomes" id="UP000886520">
    <property type="component" value="Chromosome 22"/>
</dbReference>
<dbReference type="PROSITE" id="PS51257">
    <property type="entry name" value="PROKAR_LIPOPROTEIN"/>
    <property type="match status" value="1"/>
</dbReference>
<keyword evidence="4" id="KW-1133">Transmembrane helix</keyword>
<dbReference type="PANTHER" id="PTHR32401">
    <property type="entry name" value="CONCANAVALIN A-LIKE LECTIN FAMILY PROTEIN"/>
    <property type="match status" value="1"/>
</dbReference>
<dbReference type="CDD" id="cd06899">
    <property type="entry name" value="lectin_legume_LecRK_Arcelin_ConA"/>
    <property type="match status" value="1"/>
</dbReference>
<sequence length="623" mass="69843">MVGEFRLQRRALLGVCMLFWAASGCAGLYFYAHNYYSWAANVILFQNTTISKRNGWLQLNPYANFTFGRALYKSRFQIQNTLNNSVASFNTSFIFSMNTDRGKAFFGDGLAFLICPDSFLNDNLQVSSGGYLGMFNASTNGLADNRIFAIEFDTHQNPPFHDPNDNHIGIDINSVTSLRTNDLSSLGIILNEGRKIICWIDYDGGNRHIWVYLAYSPSTKPSSPLIAMDLDLAHYMQNNAYVGFTSATGQRAELHTIYSWWFLTGFGNLTLPTATSSQPLESLGRRSVVISVFTLAIAPGFLCLFCILARRRWQEKLQHLIDVLLPVACWMYWKESITQEVRLKLAKPTIELLAWLWRTRWARRQTQPPRVKTWRQMLFNIKMGPSQKRQAWQLEDRKQPQSAIKGPAELVDKTTSIQPKQTAKDARPKAAPKGVKLKAAPDKKVKEIGKKQKKPPHIVAKRTEPAPLLVAATEHDLESSETQGNFFEPRLKNFRISNASFILMDEESRTKLADMSVVNSSGGKSQLEEAGVSTPSSAHSEGPARFMRETVTVDDTADSLSERMRVSMKLAEGKKALEDGGKDLASMPVEGAMPQKVKEFPLHPSSSAESGSEPHATQSWLID</sequence>
<evidence type="ECO:0000256" key="3">
    <source>
        <dbReference type="SAM" id="MobiDB-lite"/>
    </source>
</evidence>
<keyword evidence="7" id="KW-1185">Reference proteome</keyword>
<evidence type="ECO:0000313" key="7">
    <source>
        <dbReference type="Proteomes" id="UP000886520"/>
    </source>
</evidence>
<feature type="transmembrane region" description="Helical" evidence="4">
    <location>
        <begin position="12"/>
        <end position="32"/>
    </location>
</feature>
<name>A0A9D4Z5L8_ADICA</name>
<protein>
    <recommendedName>
        <fullName evidence="5">Legume lectin domain-containing protein</fullName>
    </recommendedName>
</protein>
<comment type="caution">
    <text evidence="6">The sequence shown here is derived from an EMBL/GenBank/DDBJ whole genome shotgun (WGS) entry which is preliminary data.</text>
</comment>
<dbReference type="InterPro" id="IPR001220">
    <property type="entry name" value="Legume_lectin_dom"/>
</dbReference>
<proteinExistence type="inferred from homology"/>
<dbReference type="PANTHER" id="PTHR32401:SF48">
    <property type="entry name" value="LEGUME LECTIN DOMAIN-CONTAINING PROTEIN"/>
    <property type="match status" value="1"/>
</dbReference>
<dbReference type="OrthoDB" id="1913956at2759"/>
<keyword evidence="4" id="KW-0472">Membrane</keyword>
<evidence type="ECO:0000256" key="1">
    <source>
        <dbReference type="ARBA" id="ARBA00007606"/>
    </source>
</evidence>
<dbReference type="Gene3D" id="2.60.120.200">
    <property type="match status" value="1"/>
</dbReference>
<keyword evidence="4" id="KW-0812">Transmembrane</keyword>
<organism evidence="6 7">
    <name type="scientific">Adiantum capillus-veneris</name>
    <name type="common">Maidenhair fern</name>
    <dbReference type="NCBI Taxonomy" id="13818"/>
    <lineage>
        <taxon>Eukaryota</taxon>
        <taxon>Viridiplantae</taxon>
        <taxon>Streptophyta</taxon>
        <taxon>Embryophyta</taxon>
        <taxon>Tracheophyta</taxon>
        <taxon>Polypodiopsida</taxon>
        <taxon>Polypodiidae</taxon>
        <taxon>Polypodiales</taxon>
        <taxon>Pteridineae</taxon>
        <taxon>Pteridaceae</taxon>
        <taxon>Vittarioideae</taxon>
        <taxon>Adiantum</taxon>
    </lineage>
</organism>
<feature type="region of interest" description="Disordered" evidence="3">
    <location>
        <begin position="520"/>
        <end position="542"/>
    </location>
</feature>
<evidence type="ECO:0000259" key="5">
    <source>
        <dbReference type="Pfam" id="PF00139"/>
    </source>
</evidence>
<feature type="compositionally biased region" description="Polar residues" evidence="3">
    <location>
        <begin position="604"/>
        <end position="623"/>
    </location>
</feature>
<keyword evidence="2" id="KW-0430">Lectin</keyword>
<gene>
    <name evidence="6" type="ORF">GOP47_0022544</name>
</gene>
<dbReference type="InterPro" id="IPR050258">
    <property type="entry name" value="Leguminous_Lectin"/>
</dbReference>
<feature type="transmembrane region" description="Helical" evidence="4">
    <location>
        <begin position="288"/>
        <end position="309"/>
    </location>
</feature>
<comment type="similarity">
    <text evidence="1">Belongs to the leguminous lectin family.</text>
</comment>
<reference evidence="6" key="1">
    <citation type="submission" date="2021-01" db="EMBL/GenBank/DDBJ databases">
        <title>Adiantum capillus-veneris genome.</title>
        <authorList>
            <person name="Fang Y."/>
            <person name="Liao Q."/>
        </authorList>
    </citation>
    <scope>NUCLEOTIDE SEQUENCE</scope>
    <source>
        <strain evidence="6">H3</strain>
        <tissue evidence="6">Leaf</tissue>
    </source>
</reference>
<dbReference type="Pfam" id="PF00139">
    <property type="entry name" value="Lectin_legB"/>
    <property type="match status" value="1"/>
</dbReference>